<accession>H3BWU0</accession>
<evidence type="ECO:0000313" key="3">
    <source>
        <dbReference type="Proteomes" id="UP000007303"/>
    </source>
</evidence>
<dbReference type="HOGENOM" id="CLU_1323608_0_0_1"/>
<dbReference type="Proteomes" id="UP000007303">
    <property type="component" value="Unassembled WGS sequence"/>
</dbReference>
<dbReference type="GeneTree" id="ENSGT00940000155739"/>
<name>H3BWU0_TETNG</name>
<keyword evidence="3" id="KW-1185">Reference proteome</keyword>
<dbReference type="Ensembl" id="ENSTNIT00000003923.1">
    <property type="protein sequence ID" value="ENSTNIP00000000453.1"/>
    <property type="gene ID" value="ENSTNIG00000000658.1"/>
</dbReference>
<dbReference type="STRING" id="99883.ENSTNIP00000000453"/>
<dbReference type="Pfam" id="PF17791">
    <property type="entry name" value="MG3"/>
    <property type="match status" value="1"/>
</dbReference>
<protein>
    <recommendedName>
        <fullName evidence="1">Macroglobulin domain-containing protein</fullName>
    </recommendedName>
</protein>
<reference evidence="2" key="3">
    <citation type="submission" date="2025-09" db="UniProtKB">
        <authorList>
            <consortium name="Ensembl"/>
        </authorList>
    </citation>
    <scope>IDENTIFICATION</scope>
</reference>
<dbReference type="InterPro" id="IPR041555">
    <property type="entry name" value="MG3"/>
</dbReference>
<dbReference type="AlphaFoldDB" id="H3BWU0"/>
<evidence type="ECO:0000313" key="2">
    <source>
        <dbReference type="Ensembl" id="ENSTNIP00000000453.1"/>
    </source>
</evidence>
<dbReference type="InterPro" id="IPR013783">
    <property type="entry name" value="Ig-like_fold"/>
</dbReference>
<dbReference type="Gene3D" id="2.60.40.1940">
    <property type="match status" value="1"/>
</dbReference>
<feature type="domain" description="Macroglobulin" evidence="1">
    <location>
        <begin position="36"/>
        <end position="125"/>
    </location>
</feature>
<proteinExistence type="predicted"/>
<reference evidence="2" key="2">
    <citation type="submission" date="2025-08" db="UniProtKB">
        <authorList>
            <consortium name="Ensembl"/>
        </authorList>
    </citation>
    <scope>IDENTIFICATION</scope>
</reference>
<dbReference type="GO" id="GO:0005615">
    <property type="term" value="C:extracellular space"/>
    <property type="evidence" value="ECO:0007669"/>
    <property type="project" value="TreeGrafter"/>
</dbReference>
<dbReference type="InParanoid" id="H3BWU0"/>
<dbReference type="Gene3D" id="2.60.40.1930">
    <property type="match status" value="1"/>
</dbReference>
<dbReference type="InterPro" id="IPR050473">
    <property type="entry name" value="A2M/Complement_sys"/>
</dbReference>
<reference evidence="3" key="1">
    <citation type="journal article" date="2004" name="Nature">
        <title>Genome duplication in the teleost fish Tetraodon nigroviridis reveals the early vertebrate proto-karyotype.</title>
        <authorList>
            <person name="Jaillon O."/>
            <person name="Aury J.-M."/>
            <person name="Brunet F."/>
            <person name="Petit J.-L."/>
            <person name="Stange-Thomann N."/>
            <person name="Mauceli E."/>
            <person name="Bouneau L."/>
            <person name="Fischer C."/>
            <person name="Ozouf-Costaz C."/>
            <person name="Bernot A."/>
            <person name="Nicaud S."/>
            <person name="Jaffe D."/>
            <person name="Fisher S."/>
            <person name="Lutfalla G."/>
            <person name="Dossat C."/>
            <person name="Segurens B."/>
            <person name="Dasilva C."/>
            <person name="Salanoubat M."/>
            <person name="Levy M."/>
            <person name="Boudet N."/>
            <person name="Castellano S."/>
            <person name="Anthouard V."/>
            <person name="Jubin C."/>
            <person name="Castelli V."/>
            <person name="Katinka M."/>
            <person name="Vacherie B."/>
            <person name="Biemont C."/>
            <person name="Skalli Z."/>
            <person name="Cattolico L."/>
            <person name="Poulain J."/>
            <person name="De Berardinis V."/>
            <person name="Cruaud C."/>
            <person name="Duprat S."/>
            <person name="Brottier P."/>
            <person name="Coutanceau J.-P."/>
            <person name="Gouzy J."/>
            <person name="Parra G."/>
            <person name="Lardier G."/>
            <person name="Chapple C."/>
            <person name="McKernan K.J."/>
            <person name="McEwan P."/>
            <person name="Bosak S."/>
            <person name="Kellis M."/>
            <person name="Volff J.-N."/>
            <person name="Guigo R."/>
            <person name="Zody M.C."/>
            <person name="Mesirov J."/>
            <person name="Lindblad-Toh K."/>
            <person name="Birren B."/>
            <person name="Nusbaum C."/>
            <person name="Kahn D."/>
            <person name="Robinson-Rechavi M."/>
            <person name="Laudet V."/>
            <person name="Schachter V."/>
            <person name="Quetier F."/>
            <person name="Saurin W."/>
            <person name="Scarpelli C."/>
            <person name="Wincker P."/>
            <person name="Lander E.S."/>
            <person name="Weissenbach J."/>
            <person name="Roest Crollius H."/>
        </authorList>
    </citation>
    <scope>NUCLEOTIDE SEQUENCE [LARGE SCALE GENOMIC DNA]</scope>
</reference>
<dbReference type="Gene3D" id="2.60.40.10">
    <property type="entry name" value="Immunoglobulins"/>
    <property type="match status" value="1"/>
</dbReference>
<dbReference type="PANTHER" id="PTHR11412">
    <property type="entry name" value="MACROGLOBULIN / COMPLEMENT"/>
    <property type="match status" value="1"/>
</dbReference>
<dbReference type="GO" id="GO:0006956">
    <property type="term" value="P:complement activation"/>
    <property type="evidence" value="ECO:0007669"/>
    <property type="project" value="TreeGrafter"/>
</dbReference>
<evidence type="ECO:0000259" key="1">
    <source>
        <dbReference type="Pfam" id="PF17791"/>
    </source>
</evidence>
<sequence>GAFSIPEVSKLGTWKITAHFHIDEDNVASTEFKVQKFVLPSFEVSIATRRYIVLTDEEFDFAISAKYSHGENVKGAYHCYFGVVDKDTNSGSTQKPTFIPEMTLTGSVQDGAAAASFQLASINLKLQKHMNQTLHKLQQKGSQLYLKVIVTNVQSGEMQEADVHISVVSQRYTIDLSRTRTHFLPGYPLDVVVGAKFTNPQVSTGSGQ</sequence>
<organism evidence="2 3">
    <name type="scientific">Tetraodon nigroviridis</name>
    <name type="common">Spotted green pufferfish</name>
    <name type="synonym">Chelonodon nigroviridis</name>
    <dbReference type="NCBI Taxonomy" id="99883"/>
    <lineage>
        <taxon>Eukaryota</taxon>
        <taxon>Metazoa</taxon>
        <taxon>Chordata</taxon>
        <taxon>Craniata</taxon>
        <taxon>Vertebrata</taxon>
        <taxon>Euteleostomi</taxon>
        <taxon>Actinopterygii</taxon>
        <taxon>Neopterygii</taxon>
        <taxon>Teleostei</taxon>
        <taxon>Neoteleostei</taxon>
        <taxon>Acanthomorphata</taxon>
        <taxon>Eupercaria</taxon>
        <taxon>Tetraodontiformes</taxon>
        <taxon>Tetradontoidea</taxon>
        <taxon>Tetraodontidae</taxon>
        <taxon>Tetraodon</taxon>
    </lineage>
</organism>
<dbReference type="PANTHER" id="PTHR11412:SF144">
    <property type="entry name" value="COMPLEMENT C4-B"/>
    <property type="match status" value="1"/>
</dbReference>